<dbReference type="EMBL" id="FNCV01000002">
    <property type="protein sequence ID" value="SDG67142.1"/>
    <property type="molecule type" value="Genomic_DNA"/>
</dbReference>
<dbReference type="Proteomes" id="UP000217076">
    <property type="component" value="Unassembled WGS sequence"/>
</dbReference>
<dbReference type="RefSeq" id="WP_092615501.1">
    <property type="nucleotide sequence ID" value="NZ_FNCV01000002.1"/>
</dbReference>
<gene>
    <name evidence="2" type="ORF">SAMN05421742_10284</name>
</gene>
<keyword evidence="3" id="KW-1185">Reference proteome</keyword>
<organism evidence="2 3">
    <name type="scientific">Roseospirillum parvum</name>
    <dbReference type="NCBI Taxonomy" id="83401"/>
    <lineage>
        <taxon>Bacteria</taxon>
        <taxon>Pseudomonadati</taxon>
        <taxon>Pseudomonadota</taxon>
        <taxon>Alphaproteobacteria</taxon>
        <taxon>Rhodospirillales</taxon>
        <taxon>Rhodospirillaceae</taxon>
        <taxon>Roseospirillum</taxon>
    </lineage>
</organism>
<dbReference type="STRING" id="83401.SAMN05421742_10284"/>
<proteinExistence type="predicted"/>
<evidence type="ECO:0000313" key="3">
    <source>
        <dbReference type="Proteomes" id="UP000217076"/>
    </source>
</evidence>
<name>A0A1G7W558_9PROT</name>
<dbReference type="OrthoDB" id="9802752at2"/>
<feature type="region of interest" description="Disordered" evidence="1">
    <location>
        <begin position="91"/>
        <end position="110"/>
    </location>
</feature>
<evidence type="ECO:0000313" key="2">
    <source>
        <dbReference type="EMBL" id="SDG67142.1"/>
    </source>
</evidence>
<dbReference type="AlphaFoldDB" id="A0A1G7W558"/>
<feature type="compositionally biased region" description="Basic residues" evidence="1">
    <location>
        <begin position="101"/>
        <end position="110"/>
    </location>
</feature>
<reference evidence="3" key="1">
    <citation type="submission" date="2016-10" db="EMBL/GenBank/DDBJ databases">
        <authorList>
            <person name="Varghese N."/>
            <person name="Submissions S."/>
        </authorList>
    </citation>
    <scope>NUCLEOTIDE SEQUENCE [LARGE SCALE GENOMIC DNA]</scope>
    <source>
        <strain evidence="3">930I</strain>
    </source>
</reference>
<evidence type="ECO:0000256" key="1">
    <source>
        <dbReference type="SAM" id="MobiDB-lite"/>
    </source>
</evidence>
<sequence length="110" mass="11906">MSGNVIPYNTEDGELTKGSVVKESLTTASDGRRHRTKLADRAVLSHAGSVSHQQMLKIIDDRYATFDAARRTAEADTAEREHAQEVEAELKRLASTAAKAGRGKKPGGEE</sequence>
<accession>A0A1G7W558</accession>
<protein>
    <submittedName>
        <fullName evidence="2">Uncharacterized protein</fullName>
    </submittedName>
</protein>